<accession>A0A3M8AYC7</accession>
<dbReference type="InterPro" id="IPR000182">
    <property type="entry name" value="GNAT_dom"/>
</dbReference>
<dbReference type="GO" id="GO:0016747">
    <property type="term" value="F:acyltransferase activity, transferring groups other than amino-acyl groups"/>
    <property type="evidence" value="ECO:0007669"/>
    <property type="project" value="InterPro"/>
</dbReference>
<dbReference type="InterPro" id="IPR016181">
    <property type="entry name" value="Acyl_CoA_acyltransferase"/>
</dbReference>
<dbReference type="Proteomes" id="UP000276178">
    <property type="component" value="Unassembled WGS sequence"/>
</dbReference>
<dbReference type="CDD" id="cd04301">
    <property type="entry name" value="NAT_SF"/>
    <property type="match status" value="1"/>
</dbReference>
<keyword evidence="2" id="KW-0808">Transferase</keyword>
<dbReference type="OrthoDB" id="5638018at2"/>
<gene>
    <name evidence="2" type="ORF">EB820_10005</name>
</gene>
<dbReference type="Gene3D" id="3.40.630.30">
    <property type="match status" value="1"/>
</dbReference>
<name>A0A3M8AYC7_9BACL</name>
<reference evidence="2 3" key="1">
    <citation type="submission" date="2018-10" db="EMBL/GenBank/DDBJ databases">
        <title>Phylogenomics of Brevibacillus.</title>
        <authorList>
            <person name="Dunlap C."/>
        </authorList>
    </citation>
    <scope>NUCLEOTIDE SEQUENCE [LARGE SCALE GENOMIC DNA]</scope>
    <source>
        <strain evidence="2 3">NRRL NRS 1219</strain>
    </source>
</reference>
<dbReference type="SUPFAM" id="SSF55729">
    <property type="entry name" value="Acyl-CoA N-acyltransferases (Nat)"/>
    <property type="match status" value="1"/>
</dbReference>
<evidence type="ECO:0000259" key="1">
    <source>
        <dbReference type="PROSITE" id="PS51186"/>
    </source>
</evidence>
<organism evidence="2 3">
    <name type="scientific">Brevibacillus agri</name>
    <dbReference type="NCBI Taxonomy" id="51101"/>
    <lineage>
        <taxon>Bacteria</taxon>
        <taxon>Bacillati</taxon>
        <taxon>Bacillota</taxon>
        <taxon>Bacilli</taxon>
        <taxon>Bacillales</taxon>
        <taxon>Paenibacillaceae</taxon>
        <taxon>Brevibacillus</taxon>
    </lineage>
</organism>
<proteinExistence type="predicted"/>
<dbReference type="EMBL" id="RHHN01000030">
    <property type="protein sequence ID" value="RNB56080.1"/>
    <property type="molecule type" value="Genomic_DNA"/>
</dbReference>
<protein>
    <submittedName>
        <fullName evidence="2">GNAT family N-acetyltransferase</fullName>
    </submittedName>
</protein>
<evidence type="ECO:0000313" key="3">
    <source>
        <dbReference type="Proteomes" id="UP000276178"/>
    </source>
</evidence>
<dbReference type="PROSITE" id="PS51186">
    <property type="entry name" value="GNAT"/>
    <property type="match status" value="1"/>
</dbReference>
<evidence type="ECO:0000313" key="2">
    <source>
        <dbReference type="EMBL" id="RNB56080.1"/>
    </source>
</evidence>
<feature type="domain" description="N-acetyltransferase" evidence="1">
    <location>
        <begin position="2"/>
        <end position="139"/>
    </location>
</feature>
<sequence length="139" mass="15286">MVTIRPATSHDIDAVCRIDAAVLGSASREQELQSAIAAGHCHVASLDMHAAGFAIMNQSFFQQSFIHLVVVHPTHQQKGIGKALMLHMEKICPTAKLFTSTNLSNKKMQQLCEKLGYEYSGTISHLDPGDPELFYCKMV</sequence>
<comment type="caution">
    <text evidence="2">The sequence shown here is derived from an EMBL/GenBank/DDBJ whole genome shotgun (WGS) entry which is preliminary data.</text>
</comment>
<dbReference type="Pfam" id="PF00583">
    <property type="entry name" value="Acetyltransf_1"/>
    <property type="match status" value="1"/>
</dbReference>
<dbReference type="AlphaFoldDB" id="A0A3M8AYC7"/>